<proteinExistence type="predicted"/>
<dbReference type="EMBL" id="LR797813">
    <property type="protein sequence ID" value="CAB4240641.1"/>
    <property type="molecule type" value="Genomic_DNA"/>
</dbReference>
<name>A0A6J5T9X2_9CAUD</name>
<protein>
    <submittedName>
        <fullName evidence="1">Uncharacterized protein</fullName>
    </submittedName>
</protein>
<sequence>MRCVACNVILTPQESVRRFKESRAFVDMCNKCLSTISNEVPVVEGKASQEKEDYYED</sequence>
<reference evidence="1" key="1">
    <citation type="submission" date="2020-05" db="EMBL/GenBank/DDBJ databases">
        <authorList>
            <person name="Chiriac C."/>
            <person name="Salcher M."/>
            <person name="Ghai R."/>
            <person name="Kavagutti S V."/>
        </authorList>
    </citation>
    <scope>NUCLEOTIDE SEQUENCE</scope>
</reference>
<organism evidence="1">
    <name type="scientific">uncultured Caudovirales phage</name>
    <dbReference type="NCBI Taxonomy" id="2100421"/>
    <lineage>
        <taxon>Viruses</taxon>
        <taxon>Duplodnaviria</taxon>
        <taxon>Heunggongvirae</taxon>
        <taxon>Uroviricota</taxon>
        <taxon>Caudoviricetes</taxon>
        <taxon>Peduoviridae</taxon>
        <taxon>Maltschvirus</taxon>
        <taxon>Maltschvirus maltsch</taxon>
    </lineage>
</organism>
<evidence type="ECO:0000313" key="1">
    <source>
        <dbReference type="EMBL" id="CAB4240641.1"/>
    </source>
</evidence>
<gene>
    <name evidence="1" type="ORF">UFOVP39_32</name>
</gene>
<accession>A0A6J5T9X2</accession>